<feature type="domain" description="SKP1 component dimerisation" evidence="5">
    <location>
        <begin position="126"/>
        <end position="156"/>
    </location>
</feature>
<organism evidence="7">
    <name type="scientific">Sesamum calycinum</name>
    <dbReference type="NCBI Taxonomy" id="2727403"/>
    <lineage>
        <taxon>Eukaryota</taxon>
        <taxon>Viridiplantae</taxon>
        <taxon>Streptophyta</taxon>
        <taxon>Embryophyta</taxon>
        <taxon>Tracheophyta</taxon>
        <taxon>Spermatophyta</taxon>
        <taxon>Magnoliopsida</taxon>
        <taxon>eudicotyledons</taxon>
        <taxon>Gunneridae</taxon>
        <taxon>Pentapetalae</taxon>
        <taxon>asterids</taxon>
        <taxon>lamiids</taxon>
        <taxon>Lamiales</taxon>
        <taxon>Pedaliaceae</taxon>
        <taxon>Sesamum</taxon>
    </lineage>
</organism>
<comment type="similarity">
    <text evidence="2 4">Belongs to the SKP1 family.</text>
</comment>
<dbReference type="InterPro" id="IPR016897">
    <property type="entry name" value="SKP1"/>
</dbReference>
<dbReference type="EMBL" id="JACGWM010000016">
    <property type="protein sequence ID" value="KAL0322037.1"/>
    <property type="molecule type" value="Genomic_DNA"/>
</dbReference>
<dbReference type="Pfam" id="PF01466">
    <property type="entry name" value="Skp1"/>
    <property type="match status" value="1"/>
</dbReference>
<dbReference type="GO" id="GO:0006511">
    <property type="term" value="P:ubiquitin-dependent protein catabolic process"/>
    <property type="evidence" value="ECO:0007669"/>
    <property type="project" value="InterPro"/>
</dbReference>
<comment type="caution">
    <text evidence="7">The sequence shown here is derived from an EMBL/GenBank/DDBJ whole genome shotgun (WGS) entry which is preliminary data.</text>
</comment>
<dbReference type="InterPro" id="IPR011333">
    <property type="entry name" value="SKP1/BTB/POZ_sf"/>
</dbReference>
<dbReference type="InterPro" id="IPR016072">
    <property type="entry name" value="Skp1_comp_dimer"/>
</dbReference>
<protein>
    <recommendedName>
        <fullName evidence="4">SKP1-like protein</fullName>
    </recommendedName>
</protein>
<sequence length="156" mass="17329">MAPKNKNPDGENVVPEAQQKKIRALIVKSSKGQEFSISKSAVGLSITIKNMVEDDCAGGMIPLPLIDGRTLARVITYLNKHTEDGASDEAKRKFDEEFLYGMEVGVLYDAALAANYLDIGGLFHEVCQRIADGMMNKSVEWVRKMFHIESEFTSEE</sequence>
<accession>A0AAW2LRX1</accession>
<dbReference type="SMART" id="SM00512">
    <property type="entry name" value="Skp1"/>
    <property type="match status" value="1"/>
</dbReference>
<evidence type="ECO:0000256" key="4">
    <source>
        <dbReference type="PIRNR" id="PIRNR028729"/>
    </source>
</evidence>
<gene>
    <name evidence="7" type="ORF">Scaly_2500100</name>
</gene>
<evidence type="ECO:0000256" key="2">
    <source>
        <dbReference type="ARBA" id="ARBA00009993"/>
    </source>
</evidence>
<dbReference type="GO" id="GO:0009867">
    <property type="term" value="P:jasmonic acid mediated signaling pathway"/>
    <property type="evidence" value="ECO:0007669"/>
    <property type="project" value="UniProtKB-ARBA"/>
</dbReference>
<dbReference type="GO" id="GO:0016567">
    <property type="term" value="P:protein ubiquitination"/>
    <property type="evidence" value="ECO:0007669"/>
    <property type="project" value="UniProtKB-UniRule"/>
</dbReference>
<reference evidence="7" key="2">
    <citation type="journal article" date="2024" name="Plant">
        <title>Genomic evolution and insights into agronomic trait innovations of Sesamum species.</title>
        <authorList>
            <person name="Miao H."/>
            <person name="Wang L."/>
            <person name="Qu L."/>
            <person name="Liu H."/>
            <person name="Sun Y."/>
            <person name="Le M."/>
            <person name="Wang Q."/>
            <person name="Wei S."/>
            <person name="Zheng Y."/>
            <person name="Lin W."/>
            <person name="Duan Y."/>
            <person name="Cao H."/>
            <person name="Xiong S."/>
            <person name="Wang X."/>
            <person name="Wei L."/>
            <person name="Li C."/>
            <person name="Ma Q."/>
            <person name="Ju M."/>
            <person name="Zhao R."/>
            <person name="Li G."/>
            <person name="Mu C."/>
            <person name="Tian Q."/>
            <person name="Mei H."/>
            <person name="Zhang T."/>
            <person name="Gao T."/>
            <person name="Zhang H."/>
        </authorList>
    </citation>
    <scope>NUCLEOTIDE SEQUENCE</scope>
    <source>
        <strain evidence="7">KEN8</strain>
    </source>
</reference>
<dbReference type="SUPFAM" id="SSF54695">
    <property type="entry name" value="POZ domain"/>
    <property type="match status" value="1"/>
</dbReference>
<dbReference type="Pfam" id="PF03931">
    <property type="entry name" value="Skp1_POZ"/>
    <property type="match status" value="1"/>
</dbReference>
<evidence type="ECO:0000259" key="6">
    <source>
        <dbReference type="Pfam" id="PF03931"/>
    </source>
</evidence>
<keyword evidence="3 4" id="KW-0833">Ubl conjugation pathway</keyword>
<dbReference type="PANTHER" id="PTHR11165">
    <property type="entry name" value="SKP1"/>
    <property type="match status" value="1"/>
</dbReference>
<feature type="domain" description="SKP1 component POZ" evidence="6">
    <location>
        <begin position="27"/>
        <end position="82"/>
    </location>
</feature>
<dbReference type="SUPFAM" id="SSF81382">
    <property type="entry name" value="Skp1 dimerisation domain-like"/>
    <property type="match status" value="1"/>
</dbReference>
<reference evidence="7" key="1">
    <citation type="submission" date="2020-06" db="EMBL/GenBank/DDBJ databases">
        <authorList>
            <person name="Li T."/>
            <person name="Hu X."/>
            <person name="Zhang T."/>
            <person name="Song X."/>
            <person name="Zhang H."/>
            <person name="Dai N."/>
            <person name="Sheng W."/>
            <person name="Hou X."/>
            <person name="Wei L."/>
        </authorList>
    </citation>
    <scope>NUCLEOTIDE SEQUENCE</scope>
    <source>
        <strain evidence="7">KEN8</strain>
        <tissue evidence="7">Leaf</tissue>
    </source>
</reference>
<dbReference type="PIRSF" id="PIRSF028729">
    <property type="entry name" value="E3_ubiquit_lig_SCF_Skp"/>
    <property type="match status" value="1"/>
</dbReference>
<evidence type="ECO:0000313" key="7">
    <source>
        <dbReference type="EMBL" id="KAL0322037.1"/>
    </source>
</evidence>
<dbReference type="Gene3D" id="3.30.710.10">
    <property type="entry name" value="Potassium Channel Kv1.1, Chain A"/>
    <property type="match status" value="1"/>
</dbReference>
<evidence type="ECO:0000256" key="3">
    <source>
        <dbReference type="ARBA" id="ARBA00022786"/>
    </source>
</evidence>
<dbReference type="InterPro" id="IPR001232">
    <property type="entry name" value="SKP1-like"/>
</dbReference>
<evidence type="ECO:0000259" key="5">
    <source>
        <dbReference type="Pfam" id="PF01466"/>
    </source>
</evidence>
<dbReference type="InterPro" id="IPR016073">
    <property type="entry name" value="Skp1_comp_POZ"/>
</dbReference>
<dbReference type="AlphaFoldDB" id="A0AAW2LRX1"/>
<comment type="pathway">
    <text evidence="1 4">Protein modification; protein ubiquitination.</text>
</comment>
<comment type="subunit">
    <text evidence="4">Part of a SCF (SKP1-cullin-F-box) protein ligase complex.</text>
</comment>
<dbReference type="InterPro" id="IPR036296">
    <property type="entry name" value="SKP1-like_dim_sf"/>
</dbReference>
<comment type="function">
    <text evidence="4">Involved in ubiquitination and subsequent proteasomal degradation of target proteins. Together with CUL1, RBX1 and a F-box protein, it forms a SCF E3 ubiquitin ligase complex. The functional specificity of this complex depends on the type of F-box protein. In the SCF complex, it serves as an adapter that links the F-box protein to CUL1.</text>
</comment>
<proteinExistence type="inferred from homology"/>
<name>A0AAW2LRX1_9LAMI</name>
<evidence type="ECO:0000256" key="1">
    <source>
        <dbReference type="ARBA" id="ARBA00004906"/>
    </source>
</evidence>